<dbReference type="Proteomes" id="UP000053105">
    <property type="component" value="Unassembled WGS sequence"/>
</dbReference>
<sequence length="218" mass="24145">MHARTWSILRLVFREEIKNLKIFWECGETSQKSTVPGAINIPVDRSEGSKGVVNHDKSNCRVERGSERLTSSGWPEDALTAGKHGQLNRRIFIASSVIGPGGASSTRRTFRDFHNDEPKSVACTADMLLAAITASVRPGIEENFKRGRVLANRLVKDVSVDDARKKRKEKGSSERKIERARFSKSSFGVGLNVVQKKLNFFHVLVAGGNEAAQKPRDS</sequence>
<dbReference type="EMBL" id="KQ435701">
    <property type="protein sequence ID" value="KOX80408.1"/>
    <property type="molecule type" value="Genomic_DNA"/>
</dbReference>
<name>A0A0N1IU51_9HYME</name>
<keyword evidence="2" id="KW-1185">Reference proteome</keyword>
<organism evidence="1 2">
    <name type="scientific">Melipona quadrifasciata</name>
    <dbReference type="NCBI Taxonomy" id="166423"/>
    <lineage>
        <taxon>Eukaryota</taxon>
        <taxon>Metazoa</taxon>
        <taxon>Ecdysozoa</taxon>
        <taxon>Arthropoda</taxon>
        <taxon>Hexapoda</taxon>
        <taxon>Insecta</taxon>
        <taxon>Pterygota</taxon>
        <taxon>Neoptera</taxon>
        <taxon>Endopterygota</taxon>
        <taxon>Hymenoptera</taxon>
        <taxon>Apocrita</taxon>
        <taxon>Aculeata</taxon>
        <taxon>Apoidea</taxon>
        <taxon>Anthophila</taxon>
        <taxon>Apidae</taxon>
        <taxon>Melipona</taxon>
    </lineage>
</organism>
<reference evidence="1 2" key="1">
    <citation type="submission" date="2015-07" db="EMBL/GenBank/DDBJ databases">
        <title>The genome of Melipona quadrifasciata.</title>
        <authorList>
            <person name="Pan H."/>
            <person name="Kapheim K."/>
        </authorList>
    </citation>
    <scope>NUCLEOTIDE SEQUENCE [LARGE SCALE GENOMIC DNA]</scope>
    <source>
        <strain evidence="1">0111107301</strain>
        <tissue evidence="1">Whole body</tissue>
    </source>
</reference>
<protein>
    <submittedName>
        <fullName evidence="1">Uncharacterized protein</fullName>
    </submittedName>
</protein>
<gene>
    <name evidence="1" type="ORF">WN51_06697</name>
</gene>
<dbReference type="OrthoDB" id="10475052at2759"/>
<dbReference type="AlphaFoldDB" id="A0A0N1IU51"/>
<evidence type="ECO:0000313" key="1">
    <source>
        <dbReference type="EMBL" id="KOX80408.1"/>
    </source>
</evidence>
<accession>A0A0N1IU51</accession>
<proteinExistence type="predicted"/>
<evidence type="ECO:0000313" key="2">
    <source>
        <dbReference type="Proteomes" id="UP000053105"/>
    </source>
</evidence>